<accession>A0ABS2D9D7</accession>
<sequence length="294" mass="30972">MRFRLSLSIAATVAATGCAPEQRVRVVQAVPPPALSKAQAKLLADFGLTPDQQPETTIATPAAPAEPFTSAARSLSDANRAEDCLTAAIYYEARSETDDGQRAVAQVVLNRVRDRAFPSSVCGVVYQRSSKGCQFSFACDGSMDRQRDVGSWERARRVAAAALSGAVYAPVGVATFYHTFAVSPWWAPSLSRIGQIGAHIFYRWRGAMAGALSLRQRYAGVEPGTETLLAAADPQPSGDTVHGVAIHRGATDTAAAEPAAEPTAEPVKLASMSGVRIHRGVAMPGGDMNMAAAE</sequence>
<dbReference type="RefSeq" id="WP_204199652.1">
    <property type="nucleotide sequence ID" value="NZ_JAFEMC010000004.1"/>
</dbReference>
<evidence type="ECO:0000313" key="3">
    <source>
        <dbReference type="Proteomes" id="UP000763641"/>
    </source>
</evidence>
<reference evidence="2 3" key="1">
    <citation type="submission" date="2020-12" db="EMBL/GenBank/DDBJ databases">
        <title>Sphingomonas sp.</title>
        <authorList>
            <person name="Kim M.K."/>
        </authorList>
    </citation>
    <scope>NUCLEOTIDE SEQUENCE [LARGE SCALE GENOMIC DNA]</scope>
    <source>
        <strain evidence="2 3">BT552</strain>
    </source>
</reference>
<evidence type="ECO:0000313" key="2">
    <source>
        <dbReference type="EMBL" id="MBM6577549.1"/>
    </source>
</evidence>
<gene>
    <name evidence="2" type="ORF">ILT43_14295</name>
</gene>
<dbReference type="Proteomes" id="UP000763641">
    <property type="component" value="Unassembled WGS sequence"/>
</dbReference>
<dbReference type="PROSITE" id="PS51257">
    <property type="entry name" value="PROKAR_LIPOPROTEIN"/>
    <property type="match status" value="1"/>
</dbReference>
<organism evidence="2 3">
    <name type="scientific">Sphingomonas longa</name>
    <dbReference type="NCBI Taxonomy" id="2778730"/>
    <lineage>
        <taxon>Bacteria</taxon>
        <taxon>Pseudomonadati</taxon>
        <taxon>Pseudomonadota</taxon>
        <taxon>Alphaproteobacteria</taxon>
        <taxon>Sphingomonadales</taxon>
        <taxon>Sphingomonadaceae</taxon>
        <taxon>Sphingomonas</taxon>
    </lineage>
</organism>
<comment type="caution">
    <text evidence="2">The sequence shown here is derived from an EMBL/GenBank/DDBJ whole genome shotgun (WGS) entry which is preliminary data.</text>
</comment>
<dbReference type="Pfam" id="PF07486">
    <property type="entry name" value="Hydrolase_2"/>
    <property type="match status" value="1"/>
</dbReference>
<evidence type="ECO:0000259" key="1">
    <source>
        <dbReference type="Pfam" id="PF07486"/>
    </source>
</evidence>
<dbReference type="GO" id="GO:0016787">
    <property type="term" value="F:hydrolase activity"/>
    <property type="evidence" value="ECO:0007669"/>
    <property type="project" value="UniProtKB-KW"/>
</dbReference>
<dbReference type="InterPro" id="IPR011105">
    <property type="entry name" value="Cell_wall_hydrolase_SleB"/>
</dbReference>
<feature type="domain" description="Cell wall hydrolase SleB" evidence="1">
    <location>
        <begin position="96"/>
        <end position="202"/>
    </location>
</feature>
<protein>
    <submittedName>
        <fullName evidence="2">Cell wall hydrolase</fullName>
    </submittedName>
</protein>
<dbReference type="Gene3D" id="1.10.10.2520">
    <property type="entry name" value="Cell wall hydrolase SleB, domain 1"/>
    <property type="match status" value="1"/>
</dbReference>
<name>A0ABS2D9D7_9SPHN</name>
<proteinExistence type="predicted"/>
<keyword evidence="2" id="KW-0378">Hydrolase</keyword>
<keyword evidence="3" id="KW-1185">Reference proteome</keyword>
<dbReference type="EMBL" id="JAFEMC010000004">
    <property type="protein sequence ID" value="MBM6577549.1"/>
    <property type="molecule type" value="Genomic_DNA"/>
</dbReference>
<dbReference type="InterPro" id="IPR042047">
    <property type="entry name" value="SleB_dom1"/>
</dbReference>